<reference evidence="5 6" key="1">
    <citation type="submission" date="2013-04" db="EMBL/GenBank/DDBJ databases">
        <title>The Genome Sequence of Treponema maltophilum ATCC 51939.</title>
        <authorList>
            <consortium name="The Broad Institute Genomics Platform"/>
            <person name="Earl A."/>
            <person name="Ward D."/>
            <person name="Feldgarden M."/>
            <person name="Gevers D."/>
            <person name="Leonetti C."/>
            <person name="Blanton J.M."/>
            <person name="Dewhirst F.E."/>
            <person name="Izard J."/>
            <person name="Walker B."/>
            <person name="Young S."/>
            <person name="Zeng Q."/>
            <person name="Gargeya S."/>
            <person name="Fitzgerald M."/>
            <person name="Haas B."/>
            <person name="Abouelleil A."/>
            <person name="Allen A.W."/>
            <person name="Alvarado L."/>
            <person name="Arachchi H.M."/>
            <person name="Berlin A.M."/>
            <person name="Chapman S.B."/>
            <person name="Gainer-Dewar J."/>
            <person name="Goldberg J."/>
            <person name="Griggs A."/>
            <person name="Gujja S."/>
            <person name="Hansen M."/>
            <person name="Howarth C."/>
            <person name="Imamovic A."/>
            <person name="Ireland A."/>
            <person name="Larimer J."/>
            <person name="McCowan C."/>
            <person name="Murphy C."/>
            <person name="Pearson M."/>
            <person name="Poon T.W."/>
            <person name="Priest M."/>
            <person name="Roberts A."/>
            <person name="Saif S."/>
            <person name="Shea T."/>
            <person name="Sisk P."/>
            <person name="Sykes S."/>
            <person name="Wortman J."/>
            <person name="Nusbaum C."/>
            <person name="Birren B."/>
        </authorList>
    </citation>
    <scope>NUCLEOTIDE SEQUENCE [LARGE SCALE GENOMIC DNA]</scope>
    <source>
        <strain evidence="5 6">ATCC 51939</strain>
    </source>
</reference>
<comment type="caution">
    <text evidence="5">The sequence shown here is derived from an EMBL/GenBank/DDBJ whole genome shotgun (WGS) entry which is preliminary data.</text>
</comment>
<dbReference type="PANTHER" id="PTHR37164:SF1">
    <property type="entry name" value="BACTERIOHEMERYTHRIN"/>
    <property type="match status" value="1"/>
</dbReference>
<gene>
    <name evidence="5" type="ORF">HMPREF9194_00554</name>
</gene>
<evidence type="ECO:0000313" key="6">
    <source>
        <dbReference type="Proteomes" id="UP000014541"/>
    </source>
</evidence>
<keyword evidence="6" id="KW-1185">Reference proteome</keyword>
<dbReference type="AlphaFoldDB" id="S3JYE3"/>
<keyword evidence="3" id="KW-0408">Iron</keyword>
<dbReference type="STRING" id="1125699.HMPREF9194_00554"/>
<dbReference type="Pfam" id="PF01814">
    <property type="entry name" value="Hemerythrin"/>
    <property type="match status" value="1"/>
</dbReference>
<dbReference type="OrthoDB" id="9797092at2"/>
<evidence type="ECO:0000256" key="2">
    <source>
        <dbReference type="ARBA" id="ARBA00022723"/>
    </source>
</evidence>
<proteinExistence type="inferred from homology"/>
<dbReference type="GO" id="GO:0046872">
    <property type="term" value="F:metal ion binding"/>
    <property type="evidence" value="ECO:0007669"/>
    <property type="project" value="UniProtKB-KW"/>
</dbReference>
<evidence type="ECO:0000256" key="1">
    <source>
        <dbReference type="ARBA" id="ARBA00010587"/>
    </source>
</evidence>
<evidence type="ECO:0000259" key="4">
    <source>
        <dbReference type="Pfam" id="PF01814"/>
    </source>
</evidence>
<keyword evidence="2" id="KW-0479">Metal-binding</keyword>
<evidence type="ECO:0000313" key="5">
    <source>
        <dbReference type="EMBL" id="EPF30240.1"/>
    </source>
</evidence>
<dbReference type="Gene3D" id="1.20.120.50">
    <property type="entry name" value="Hemerythrin-like"/>
    <property type="match status" value="1"/>
</dbReference>
<dbReference type="PATRIC" id="fig|1125699.3.peg.567"/>
<dbReference type="NCBIfam" id="NF033749">
    <property type="entry name" value="bact_hemeryth"/>
    <property type="match status" value="1"/>
</dbReference>
<dbReference type="CDD" id="cd12107">
    <property type="entry name" value="Hemerythrin"/>
    <property type="match status" value="1"/>
</dbReference>
<dbReference type="EMBL" id="ATFF01000006">
    <property type="protein sequence ID" value="EPF30240.1"/>
    <property type="molecule type" value="Genomic_DNA"/>
</dbReference>
<sequence>MSENAFFKWTDDLSVGFCEIDLHHKKLLLILNKFKDSLELSDADYKAQIGRIIKDLSDYTEYHFSEEEKFMKTYDCPLYETHRKMHEDFIKQVKRGLPVLVTGNKQKGAEFCSFLGNWLLNHIADADHKWAEFIHNEKA</sequence>
<dbReference type="HOGENOM" id="CLU_086902_3_1_12"/>
<dbReference type="Proteomes" id="UP000014541">
    <property type="component" value="Unassembled WGS sequence"/>
</dbReference>
<dbReference type="NCBIfam" id="TIGR02481">
    <property type="entry name" value="hemeryth_dom"/>
    <property type="match status" value="1"/>
</dbReference>
<feature type="domain" description="Hemerythrin-like" evidence="4">
    <location>
        <begin position="20"/>
        <end position="131"/>
    </location>
</feature>
<dbReference type="InterPro" id="IPR050669">
    <property type="entry name" value="Hemerythrin"/>
</dbReference>
<protein>
    <submittedName>
        <fullName evidence="5">Hemerythrin-like metal-binding domain-containing protein</fullName>
    </submittedName>
</protein>
<dbReference type="PANTHER" id="PTHR37164">
    <property type="entry name" value="BACTERIOHEMERYTHRIN"/>
    <property type="match status" value="1"/>
</dbReference>
<evidence type="ECO:0000256" key="3">
    <source>
        <dbReference type="ARBA" id="ARBA00023004"/>
    </source>
</evidence>
<dbReference type="eggNOG" id="COG2703">
    <property type="taxonomic scope" value="Bacteria"/>
</dbReference>
<dbReference type="InterPro" id="IPR012312">
    <property type="entry name" value="Hemerythrin-like"/>
</dbReference>
<name>S3JYE3_TREMA</name>
<accession>S3JYE3</accession>
<dbReference type="InterPro" id="IPR012827">
    <property type="entry name" value="Hemerythrin_metal-bd"/>
</dbReference>
<dbReference type="InterPro" id="IPR035938">
    <property type="entry name" value="Hemerythrin-like_sf"/>
</dbReference>
<dbReference type="SUPFAM" id="SSF47188">
    <property type="entry name" value="Hemerythrin-like"/>
    <property type="match status" value="1"/>
</dbReference>
<dbReference type="RefSeq" id="WP_016524851.1">
    <property type="nucleotide sequence ID" value="NZ_KE332518.1"/>
</dbReference>
<organism evidence="5 6">
    <name type="scientific">Treponema maltophilum ATCC 51939</name>
    <dbReference type="NCBI Taxonomy" id="1125699"/>
    <lineage>
        <taxon>Bacteria</taxon>
        <taxon>Pseudomonadati</taxon>
        <taxon>Spirochaetota</taxon>
        <taxon>Spirochaetia</taxon>
        <taxon>Spirochaetales</taxon>
        <taxon>Treponemataceae</taxon>
        <taxon>Treponema</taxon>
    </lineage>
</organism>
<comment type="similarity">
    <text evidence="1">Belongs to the hemerythrin family.</text>
</comment>